<feature type="domain" description="Chalcone/stilbene synthase N-terminal" evidence="3">
    <location>
        <begin position="23"/>
        <end position="205"/>
    </location>
</feature>
<keyword evidence="6" id="KW-1185">Reference proteome</keyword>
<evidence type="ECO:0000313" key="5">
    <source>
        <dbReference type="EMBL" id="MDT0616375.1"/>
    </source>
</evidence>
<dbReference type="Gene3D" id="3.40.47.10">
    <property type="match status" value="2"/>
</dbReference>
<sequence length="358" mass="38311">MPPAYVSRPTIALPPHQVTTDEICEDIQHAHPNLPRLGVMLRYARRTQVATRRFTRPLAHRAISGDAPIAERNEIAFTDAAGLAVQAACQSLQAARLTAADVDCVVTSHTTSWTVPGLDVHLIEELGLRPDVRRIPMSTLGCVGGAHALARAAEHVAAHPGNTVLVVVAEMLSTVYSHQDTNTESMIYKTLFGDSGGACLVTSEPLGPGLRIDSVWEYVLPGSRQRYSGRLDAHGLHFDSERSATEAVSDIMPALHGHLSEQGLEQVEFTVLHPGGPRIIEDAERGLGIDQEPGLEDKAKVTRHTWSTMREDGNLGGVGVLSVLSRTHDDPPADGARGLLLGVGPGFAATAATATWRT</sequence>
<dbReference type="Pfam" id="PF00195">
    <property type="entry name" value="Chal_sti_synt_N"/>
    <property type="match status" value="1"/>
</dbReference>
<dbReference type="Pfam" id="PF02797">
    <property type="entry name" value="Chal_sti_synt_C"/>
    <property type="match status" value="1"/>
</dbReference>
<dbReference type="PANTHER" id="PTHR11877:SF46">
    <property type="entry name" value="TYPE III POLYKETIDE SYNTHASE A"/>
    <property type="match status" value="1"/>
</dbReference>
<dbReference type="EMBL" id="JAVRFH010000131">
    <property type="protein sequence ID" value="MDT0616375.1"/>
    <property type="molecule type" value="Genomic_DNA"/>
</dbReference>
<dbReference type="InterPro" id="IPR012328">
    <property type="entry name" value="Chalcone/stilbene_synt_C"/>
</dbReference>
<evidence type="ECO:0000313" key="6">
    <source>
        <dbReference type="Proteomes" id="UP001180724"/>
    </source>
</evidence>
<evidence type="ECO:0000256" key="1">
    <source>
        <dbReference type="ARBA" id="ARBA00005531"/>
    </source>
</evidence>
<comment type="similarity">
    <text evidence="1">Belongs to the thiolase-like superfamily. Chalcone/stilbene synthases family.</text>
</comment>
<name>A0ABU3B1N8_9ACTN</name>
<proteinExistence type="inferred from homology"/>
<feature type="domain" description="Chalcone/stilbene synthase C-terminal" evidence="4">
    <location>
        <begin position="217"/>
        <end position="348"/>
    </location>
</feature>
<evidence type="ECO:0000259" key="4">
    <source>
        <dbReference type="Pfam" id="PF02797"/>
    </source>
</evidence>
<accession>A0ABU3B1N8</accession>
<dbReference type="Proteomes" id="UP001180724">
    <property type="component" value="Unassembled WGS sequence"/>
</dbReference>
<gene>
    <name evidence="5" type="ORF">RM812_40500</name>
</gene>
<dbReference type="RefSeq" id="WP_311585765.1">
    <property type="nucleotide sequence ID" value="NZ_JAVRFH010000131.1"/>
</dbReference>
<protein>
    <submittedName>
        <fullName evidence="5">PhlD</fullName>
    </submittedName>
</protein>
<dbReference type="InterPro" id="IPR011141">
    <property type="entry name" value="Polyketide_synthase_type-III"/>
</dbReference>
<dbReference type="InterPro" id="IPR016039">
    <property type="entry name" value="Thiolase-like"/>
</dbReference>
<reference evidence="5" key="1">
    <citation type="submission" date="2024-05" db="EMBL/GenBank/DDBJ databases">
        <title>30 novel species of actinomycetes from the DSMZ collection.</title>
        <authorList>
            <person name="Nouioui I."/>
        </authorList>
    </citation>
    <scope>NUCLEOTIDE SEQUENCE</scope>
    <source>
        <strain evidence="5">DSM 40712</strain>
    </source>
</reference>
<dbReference type="PANTHER" id="PTHR11877">
    <property type="entry name" value="HYDROXYMETHYLGLUTARYL-COA SYNTHASE"/>
    <property type="match status" value="1"/>
</dbReference>
<dbReference type="SUPFAM" id="SSF53901">
    <property type="entry name" value="Thiolase-like"/>
    <property type="match status" value="2"/>
</dbReference>
<evidence type="ECO:0000259" key="3">
    <source>
        <dbReference type="Pfam" id="PF00195"/>
    </source>
</evidence>
<comment type="caution">
    <text evidence="5">The sequence shown here is derived from an EMBL/GenBank/DDBJ whole genome shotgun (WGS) entry which is preliminary data.</text>
</comment>
<organism evidence="5 6">
    <name type="scientific">Streptomyces lancefieldiae</name>
    <dbReference type="NCBI Taxonomy" id="3075520"/>
    <lineage>
        <taxon>Bacteria</taxon>
        <taxon>Bacillati</taxon>
        <taxon>Actinomycetota</taxon>
        <taxon>Actinomycetes</taxon>
        <taxon>Kitasatosporales</taxon>
        <taxon>Streptomycetaceae</taxon>
        <taxon>Streptomyces</taxon>
    </lineage>
</organism>
<keyword evidence="2" id="KW-0808">Transferase</keyword>
<evidence type="ECO:0000256" key="2">
    <source>
        <dbReference type="ARBA" id="ARBA00022679"/>
    </source>
</evidence>
<dbReference type="InterPro" id="IPR001099">
    <property type="entry name" value="Chalcone/stilbene_synt_N"/>
</dbReference>
<dbReference type="PIRSF" id="PIRSF000451">
    <property type="entry name" value="PKS_III"/>
    <property type="match status" value="1"/>
</dbReference>